<feature type="signal peptide" evidence="1">
    <location>
        <begin position="1"/>
        <end position="15"/>
    </location>
</feature>
<evidence type="ECO:0000256" key="1">
    <source>
        <dbReference type="SAM" id="SignalP"/>
    </source>
</evidence>
<name>A0A6A5VV98_9PLEO</name>
<accession>A0A6A5VV98</accession>
<protein>
    <submittedName>
        <fullName evidence="2">Uncharacterized protein</fullName>
    </submittedName>
</protein>
<sequence>MLRFFFFFSKRILLAHPMRVKNTGAWPGGACIKQSSPHTAAFVFLITKAYSTASSYHIRALHIPLSKLGYPFVSLSCTSVHTCIVASTLPDSSYQHNQALVSPNYSVHISVQHPQQPETALFALHISHKPFPQSCLGNWKSAIAILPASLLGVRSQLVPHSLAPSPSNRDTHCS</sequence>
<feature type="chain" id="PRO_5025359581" evidence="1">
    <location>
        <begin position="16"/>
        <end position="174"/>
    </location>
</feature>
<evidence type="ECO:0000313" key="3">
    <source>
        <dbReference type="Proteomes" id="UP000800036"/>
    </source>
</evidence>
<gene>
    <name evidence="2" type="ORF">BU23DRAFT_102373</name>
</gene>
<dbReference type="Proteomes" id="UP000800036">
    <property type="component" value="Unassembled WGS sequence"/>
</dbReference>
<organism evidence="2 3">
    <name type="scientific">Bimuria novae-zelandiae CBS 107.79</name>
    <dbReference type="NCBI Taxonomy" id="1447943"/>
    <lineage>
        <taxon>Eukaryota</taxon>
        <taxon>Fungi</taxon>
        <taxon>Dikarya</taxon>
        <taxon>Ascomycota</taxon>
        <taxon>Pezizomycotina</taxon>
        <taxon>Dothideomycetes</taxon>
        <taxon>Pleosporomycetidae</taxon>
        <taxon>Pleosporales</taxon>
        <taxon>Massarineae</taxon>
        <taxon>Didymosphaeriaceae</taxon>
        <taxon>Bimuria</taxon>
    </lineage>
</organism>
<evidence type="ECO:0000313" key="2">
    <source>
        <dbReference type="EMBL" id="KAF1979662.1"/>
    </source>
</evidence>
<proteinExistence type="predicted"/>
<dbReference type="EMBL" id="ML976657">
    <property type="protein sequence ID" value="KAF1979662.1"/>
    <property type="molecule type" value="Genomic_DNA"/>
</dbReference>
<dbReference type="AlphaFoldDB" id="A0A6A5VV98"/>
<reference evidence="2" key="1">
    <citation type="journal article" date="2020" name="Stud. Mycol.">
        <title>101 Dothideomycetes genomes: a test case for predicting lifestyles and emergence of pathogens.</title>
        <authorList>
            <person name="Haridas S."/>
            <person name="Albert R."/>
            <person name="Binder M."/>
            <person name="Bloem J."/>
            <person name="Labutti K."/>
            <person name="Salamov A."/>
            <person name="Andreopoulos B."/>
            <person name="Baker S."/>
            <person name="Barry K."/>
            <person name="Bills G."/>
            <person name="Bluhm B."/>
            <person name="Cannon C."/>
            <person name="Castanera R."/>
            <person name="Culley D."/>
            <person name="Daum C."/>
            <person name="Ezra D."/>
            <person name="Gonzalez J."/>
            <person name="Henrissat B."/>
            <person name="Kuo A."/>
            <person name="Liang C."/>
            <person name="Lipzen A."/>
            <person name="Lutzoni F."/>
            <person name="Magnuson J."/>
            <person name="Mondo S."/>
            <person name="Nolan M."/>
            <person name="Ohm R."/>
            <person name="Pangilinan J."/>
            <person name="Park H.-J."/>
            <person name="Ramirez L."/>
            <person name="Alfaro M."/>
            <person name="Sun H."/>
            <person name="Tritt A."/>
            <person name="Yoshinaga Y."/>
            <person name="Zwiers L.-H."/>
            <person name="Turgeon B."/>
            <person name="Goodwin S."/>
            <person name="Spatafora J."/>
            <person name="Crous P."/>
            <person name="Grigoriev I."/>
        </authorList>
    </citation>
    <scope>NUCLEOTIDE SEQUENCE</scope>
    <source>
        <strain evidence="2">CBS 107.79</strain>
    </source>
</reference>
<keyword evidence="3" id="KW-1185">Reference proteome</keyword>
<keyword evidence="1" id="KW-0732">Signal</keyword>